<dbReference type="Proteomes" id="UP000183371">
    <property type="component" value="Unassembled WGS sequence"/>
</dbReference>
<dbReference type="EMBL" id="FPBD01000002">
    <property type="protein sequence ID" value="SFT67178.1"/>
    <property type="molecule type" value="Genomic_DNA"/>
</dbReference>
<evidence type="ECO:0000256" key="2">
    <source>
        <dbReference type="SAM" id="SignalP"/>
    </source>
</evidence>
<keyword evidence="1" id="KW-0812">Transmembrane</keyword>
<keyword evidence="2" id="KW-0732">Signal</keyword>
<keyword evidence="4" id="KW-1185">Reference proteome</keyword>
<keyword evidence="1" id="KW-1133">Transmembrane helix</keyword>
<evidence type="ECO:0000256" key="1">
    <source>
        <dbReference type="SAM" id="Phobius"/>
    </source>
</evidence>
<evidence type="ECO:0000313" key="3">
    <source>
        <dbReference type="EMBL" id="SFT67178.1"/>
    </source>
</evidence>
<gene>
    <name evidence="3" type="ORF">SAMN05444141_102673</name>
</gene>
<sequence length="186" mass="18130">MQMAVAAFSSLLGGGGAAAGAGAGAAAAGAAGGAAIAGLGSPAAMILQGIAGATSILSGLAASNSQADAYEMKAADADFAEVDERSQGMARTTALKKELAAALGENDVKFAAAGIDLSGGVAEDTRQNLESDSAQEISIDRADTSARMGLHRSRAAGYRSLAKSTRKAGRLAAFAQGANLGLKLAS</sequence>
<feature type="signal peptide" evidence="2">
    <location>
        <begin position="1"/>
        <end position="19"/>
    </location>
</feature>
<name>A0A1I6ZWV9_9HYPH</name>
<accession>A0A1I6ZWV9</accession>
<reference evidence="4" key="1">
    <citation type="submission" date="2016-10" db="EMBL/GenBank/DDBJ databases">
        <authorList>
            <person name="Varghese N."/>
            <person name="Submissions S."/>
        </authorList>
    </citation>
    <scope>NUCLEOTIDE SEQUENCE [LARGE SCALE GENOMIC DNA]</scope>
    <source>
        <strain evidence="4">DSM 17465</strain>
    </source>
</reference>
<feature type="chain" id="PRO_5010169608" evidence="2">
    <location>
        <begin position="20"/>
        <end position="186"/>
    </location>
</feature>
<proteinExistence type="predicted"/>
<protein>
    <submittedName>
        <fullName evidence="3">Uncharacterized protein</fullName>
    </submittedName>
</protein>
<dbReference type="AlphaFoldDB" id="A0A1I6ZWV9"/>
<evidence type="ECO:0000313" key="4">
    <source>
        <dbReference type="Proteomes" id="UP000183371"/>
    </source>
</evidence>
<keyword evidence="1" id="KW-0472">Membrane</keyword>
<organism evidence="3 4">
    <name type="scientific">Pseudovibrio denitrificans</name>
    <dbReference type="NCBI Taxonomy" id="258256"/>
    <lineage>
        <taxon>Bacteria</taxon>
        <taxon>Pseudomonadati</taxon>
        <taxon>Pseudomonadota</taxon>
        <taxon>Alphaproteobacteria</taxon>
        <taxon>Hyphomicrobiales</taxon>
        <taxon>Stappiaceae</taxon>
        <taxon>Pseudovibrio</taxon>
    </lineage>
</organism>
<feature type="transmembrane region" description="Helical" evidence="1">
    <location>
        <begin position="43"/>
        <end position="63"/>
    </location>
</feature>
<dbReference type="RefSeq" id="WP_054782867.1">
    <property type="nucleotide sequence ID" value="NZ_FPBD01000002.1"/>
</dbReference>